<dbReference type="InterPro" id="IPR005162">
    <property type="entry name" value="Retrotrans_gag_dom"/>
</dbReference>
<evidence type="ECO:0000313" key="3">
    <source>
        <dbReference type="Proteomes" id="UP000694867"/>
    </source>
</evidence>
<dbReference type="PANTHER" id="PTHR33223:SF6">
    <property type="entry name" value="CCHC-TYPE DOMAIN-CONTAINING PROTEIN"/>
    <property type="match status" value="1"/>
</dbReference>
<dbReference type="GeneID" id="108863946"/>
<reference evidence="4" key="1">
    <citation type="submission" date="2025-08" db="UniProtKB">
        <authorList>
            <consortium name="RefSeq"/>
        </authorList>
    </citation>
    <scope>IDENTIFICATION</scope>
</reference>
<feature type="compositionally biased region" description="Basic residues" evidence="1">
    <location>
        <begin position="1"/>
        <end position="11"/>
    </location>
</feature>
<keyword evidence="3" id="KW-1185">Reference proteome</keyword>
<organism evidence="3 4">
    <name type="scientific">Galendromus occidentalis</name>
    <name type="common">western predatory mite</name>
    <dbReference type="NCBI Taxonomy" id="34638"/>
    <lineage>
        <taxon>Eukaryota</taxon>
        <taxon>Metazoa</taxon>
        <taxon>Ecdysozoa</taxon>
        <taxon>Arthropoda</taxon>
        <taxon>Chelicerata</taxon>
        <taxon>Arachnida</taxon>
        <taxon>Acari</taxon>
        <taxon>Parasitiformes</taxon>
        <taxon>Mesostigmata</taxon>
        <taxon>Gamasina</taxon>
        <taxon>Phytoseioidea</taxon>
        <taxon>Phytoseiidae</taxon>
        <taxon>Typhlodrominae</taxon>
        <taxon>Galendromus</taxon>
    </lineage>
</organism>
<dbReference type="Pfam" id="PF03732">
    <property type="entry name" value="Retrotrans_gag"/>
    <property type="match status" value="1"/>
</dbReference>
<feature type="domain" description="Retrotransposon gag" evidence="2">
    <location>
        <begin position="134"/>
        <end position="219"/>
    </location>
</feature>
<evidence type="ECO:0000313" key="4">
    <source>
        <dbReference type="RefSeq" id="XP_018494213.1"/>
    </source>
</evidence>
<dbReference type="AlphaFoldDB" id="A0AAJ7L4X2"/>
<accession>A0AAJ7L4X2</accession>
<feature type="compositionally biased region" description="Low complexity" evidence="1">
    <location>
        <begin position="15"/>
        <end position="46"/>
    </location>
</feature>
<name>A0AAJ7L4X2_9ACAR</name>
<evidence type="ECO:0000259" key="2">
    <source>
        <dbReference type="Pfam" id="PF03732"/>
    </source>
</evidence>
<feature type="non-terminal residue" evidence="4">
    <location>
        <position position="271"/>
    </location>
</feature>
<dbReference type="KEGG" id="goe:108863946"/>
<dbReference type="RefSeq" id="XP_018494213.1">
    <property type="nucleotide sequence ID" value="XM_018638697.1"/>
</dbReference>
<dbReference type="Proteomes" id="UP000694867">
    <property type="component" value="Unplaced"/>
</dbReference>
<gene>
    <name evidence="4" type="primary">LOC108863946</name>
</gene>
<sequence>MAPPATRRKVQHSPTPTTRQPTATAQEETRDVNVAGASSGNAGPAPTERETSTAPPMHAIATLTENPKDSQPQANAGEETPKRLTATATVPTPVRLTPEPPKFKPGDDAARWLKSFERIATHNVWQGDFKLQSAEICMTDLALQWAETQSERLTTWATWKAAFAKRFDNGRVAQAKQQLRKLIRSEEDSLIDHLDRVEWLCRQTSPSMQDEEIIENFGNTISEEEFAFVVTGKLTKDLQGLRETLELRQNQAKTRNKSDEPKASRTPVMAA</sequence>
<feature type="compositionally biased region" description="Polar residues" evidence="1">
    <location>
        <begin position="63"/>
        <end position="74"/>
    </location>
</feature>
<protein>
    <submittedName>
        <fullName evidence="4">Uncharacterized protein LOC108863946</fullName>
    </submittedName>
</protein>
<dbReference type="PANTHER" id="PTHR33223">
    <property type="entry name" value="CCHC-TYPE DOMAIN-CONTAINING PROTEIN"/>
    <property type="match status" value="1"/>
</dbReference>
<feature type="region of interest" description="Disordered" evidence="1">
    <location>
        <begin position="1"/>
        <end position="87"/>
    </location>
</feature>
<proteinExistence type="predicted"/>
<feature type="region of interest" description="Disordered" evidence="1">
    <location>
        <begin position="248"/>
        <end position="271"/>
    </location>
</feature>
<evidence type="ECO:0000256" key="1">
    <source>
        <dbReference type="SAM" id="MobiDB-lite"/>
    </source>
</evidence>